<keyword evidence="1" id="KW-1133">Transmembrane helix</keyword>
<dbReference type="Proteomes" id="UP000078200">
    <property type="component" value="Unassembled WGS sequence"/>
</dbReference>
<dbReference type="EnsemblMetazoa" id="GAUT009010-RA">
    <property type="protein sequence ID" value="GAUT009010-PA"/>
    <property type="gene ID" value="GAUT009010"/>
</dbReference>
<proteinExistence type="predicted"/>
<keyword evidence="1" id="KW-0812">Transmembrane</keyword>
<evidence type="ECO:0000313" key="3">
    <source>
        <dbReference type="Proteomes" id="UP000078200"/>
    </source>
</evidence>
<dbReference type="AlphaFoldDB" id="A0A1A9UM53"/>
<evidence type="ECO:0000313" key="2">
    <source>
        <dbReference type="EnsemblMetazoa" id="GAUT009010-PA"/>
    </source>
</evidence>
<keyword evidence="1" id="KW-0472">Membrane</keyword>
<organism evidence="2 3">
    <name type="scientific">Glossina austeni</name>
    <name type="common">Savannah tsetse fly</name>
    <dbReference type="NCBI Taxonomy" id="7395"/>
    <lineage>
        <taxon>Eukaryota</taxon>
        <taxon>Metazoa</taxon>
        <taxon>Ecdysozoa</taxon>
        <taxon>Arthropoda</taxon>
        <taxon>Hexapoda</taxon>
        <taxon>Insecta</taxon>
        <taxon>Pterygota</taxon>
        <taxon>Neoptera</taxon>
        <taxon>Endopterygota</taxon>
        <taxon>Diptera</taxon>
        <taxon>Brachycera</taxon>
        <taxon>Muscomorpha</taxon>
        <taxon>Hippoboscoidea</taxon>
        <taxon>Glossinidae</taxon>
        <taxon>Glossina</taxon>
    </lineage>
</organism>
<dbReference type="VEuPathDB" id="VectorBase:GAUT009010"/>
<reference evidence="2" key="1">
    <citation type="submission" date="2020-05" db="UniProtKB">
        <authorList>
            <consortium name="EnsemblMetazoa"/>
        </authorList>
    </citation>
    <scope>IDENTIFICATION</scope>
    <source>
        <strain evidence="2">TTRI</strain>
    </source>
</reference>
<protein>
    <submittedName>
        <fullName evidence="2">Uncharacterized protein</fullName>
    </submittedName>
</protein>
<accession>A0A1A9UM53</accession>
<name>A0A1A9UM53_GLOAU</name>
<sequence>MHLCVLCKRYIASAGVADDGFEIFGYHIFGIICIDLQFQALFITSRSTFQRMKIAYGKFWLHETLVLTYSVNMSSVNGYRRLNSLASKCDKRDVVQTAIIGYYQKHNNPPAATVTCHQQRNTRMLDFSAKG</sequence>
<evidence type="ECO:0000256" key="1">
    <source>
        <dbReference type="SAM" id="Phobius"/>
    </source>
</evidence>
<keyword evidence="3" id="KW-1185">Reference proteome</keyword>
<feature type="transmembrane region" description="Helical" evidence="1">
    <location>
        <begin position="23"/>
        <end position="43"/>
    </location>
</feature>